<proteinExistence type="predicted"/>
<name>A0ABS5W6W0_9SPHN</name>
<organism evidence="1 2">
    <name type="scientific">Croceibacterium selenioxidans</name>
    <dbReference type="NCBI Taxonomy" id="2838833"/>
    <lineage>
        <taxon>Bacteria</taxon>
        <taxon>Pseudomonadati</taxon>
        <taxon>Pseudomonadota</taxon>
        <taxon>Alphaproteobacteria</taxon>
        <taxon>Sphingomonadales</taxon>
        <taxon>Erythrobacteraceae</taxon>
        <taxon>Croceibacterium</taxon>
    </lineage>
</organism>
<keyword evidence="2" id="KW-1185">Reference proteome</keyword>
<dbReference type="EMBL" id="JAHFVK010000002">
    <property type="protein sequence ID" value="MBT2135482.1"/>
    <property type="molecule type" value="Genomic_DNA"/>
</dbReference>
<dbReference type="InterPro" id="IPR043856">
    <property type="entry name" value="DUF5818"/>
</dbReference>
<accession>A0ABS5W6W0</accession>
<dbReference type="RefSeq" id="WP_214537187.1">
    <property type="nucleotide sequence ID" value="NZ_JAHFVK010000002.1"/>
</dbReference>
<evidence type="ECO:0000313" key="1">
    <source>
        <dbReference type="EMBL" id="MBT2135482.1"/>
    </source>
</evidence>
<dbReference type="Proteomes" id="UP000811255">
    <property type="component" value="Unassembled WGS sequence"/>
</dbReference>
<evidence type="ECO:0000313" key="2">
    <source>
        <dbReference type="Proteomes" id="UP000811255"/>
    </source>
</evidence>
<comment type="caution">
    <text evidence="1">The sequence shown here is derived from an EMBL/GenBank/DDBJ whole genome shotgun (WGS) entry which is preliminary data.</text>
</comment>
<sequence length="95" mass="11349">METADWPEPEDTLHTVRGILQQRSDYRFFIVANEGGEWQLEPASQLAKHHGFSVTIEGVRTGFNWLHVVRIKREGDEWLPTQSWTQWFSRWRRKP</sequence>
<dbReference type="Pfam" id="PF19135">
    <property type="entry name" value="DUF5818"/>
    <property type="match status" value="1"/>
</dbReference>
<protein>
    <submittedName>
        <fullName evidence="1">Uncharacterized protein</fullName>
    </submittedName>
</protein>
<reference evidence="1 2" key="1">
    <citation type="submission" date="2021-05" db="EMBL/GenBank/DDBJ databases">
        <title>Croceibacterium sp. LX-88 genome sequence.</title>
        <authorList>
            <person name="Luo X."/>
        </authorList>
    </citation>
    <scope>NUCLEOTIDE SEQUENCE [LARGE SCALE GENOMIC DNA]</scope>
    <source>
        <strain evidence="1 2">LX-88</strain>
    </source>
</reference>
<gene>
    <name evidence="1" type="ORF">KK137_14185</name>
</gene>